<evidence type="ECO:0000256" key="1">
    <source>
        <dbReference type="SAM" id="Phobius"/>
    </source>
</evidence>
<protein>
    <submittedName>
        <fullName evidence="2">Uncharacterized protein</fullName>
    </submittedName>
</protein>
<feature type="transmembrane region" description="Helical" evidence="1">
    <location>
        <begin position="47"/>
        <end position="72"/>
    </location>
</feature>
<sequence length="114" mass="13010">MNTIPITIPDPGNCILLGGRNNVFEFRKYKNAVGPIQKTYFEDTTKYMVYIMIMSSFSIIMTMAPPITWVAITNSPQIVMHSVLASRILFNLRESEGRSNRYSVSRWSALDLDI</sequence>
<accession>A0A1B7MGZ2</accession>
<dbReference type="Proteomes" id="UP000092154">
    <property type="component" value="Unassembled WGS sequence"/>
</dbReference>
<keyword evidence="3" id="KW-1185">Reference proteome</keyword>
<dbReference type="InParanoid" id="A0A1B7MGZ2"/>
<keyword evidence="1" id="KW-1133">Transmembrane helix</keyword>
<reference evidence="2 3" key="1">
    <citation type="submission" date="2016-06" db="EMBL/GenBank/DDBJ databases">
        <title>Comparative genomics of the ectomycorrhizal sister species Rhizopogon vinicolor and Rhizopogon vesiculosus (Basidiomycota: Boletales) reveals a divergence of the mating type B locus.</title>
        <authorList>
            <consortium name="DOE Joint Genome Institute"/>
            <person name="Mujic A.B."/>
            <person name="Kuo A."/>
            <person name="Tritt A."/>
            <person name="Lipzen A."/>
            <person name="Chen C."/>
            <person name="Johnson J."/>
            <person name="Sharma A."/>
            <person name="Barry K."/>
            <person name="Grigoriev I.V."/>
            <person name="Spatafora J.W."/>
        </authorList>
    </citation>
    <scope>NUCLEOTIDE SEQUENCE [LARGE SCALE GENOMIC DNA]</scope>
    <source>
        <strain evidence="2 3">AM-OR11-026</strain>
    </source>
</reference>
<dbReference type="AlphaFoldDB" id="A0A1B7MGZ2"/>
<dbReference type="OrthoDB" id="2958007at2759"/>
<name>A0A1B7MGZ2_9AGAM</name>
<dbReference type="EMBL" id="KV449214">
    <property type="protein sequence ID" value="OAX31849.1"/>
    <property type="molecule type" value="Genomic_DNA"/>
</dbReference>
<evidence type="ECO:0000313" key="2">
    <source>
        <dbReference type="EMBL" id="OAX31849.1"/>
    </source>
</evidence>
<keyword evidence="1" id="KW-0812">Transmembrane</keyword>
<organism evidence="2 3">
    <name type="scientific">Rhizopogon vinicolor AM-OR11-026</name>
    <dbReference type="NCBI Taxonomy" id="1314800"/>
    <lineage>
        <taxon>Eukaryota</taxon>
        <taxon>Fungi</taxon>
        <taxon>Dikarya</taxon>
        <taxon>Basidiomycota</taxon>
        <taxon>Agaricomycotina</taxon>
        <taxon>Agaricomycetes</taxon>
        <taxon>Agaricomycetidae</taxon>
        <taxon>Boletales</taxon>
        <taxon>Suillineae</taxon>
        <taxon>Rhizopogonaceae</taxon>
        <taxon>Rhizopogon</taxon>
    </lineage>
</organism>
<gene>
    <name evidence="2" type="ORF">K503DRAFT_40779</name>
</gene>
<evidence type="ECO:0000313" key="3">
    <source>
        <dbReference type="Proteomes" id="UP000092154"/>
    </source>
</evidence>
<keyword evidence="1" id="KW-0472">Membrane</keyword>
<proteinExistence type="predicted"/>